<keyword evidence="2" id="KW-0963">Cytoplasm</keyword>
<feature type="compositionally biased region" description="Low complexity" evidence="7">
    <location>
        <begin position="389"/>
        <end position="398"/>
    </location>
</feature>
<reference evidence="9 10" key="1">
    <citation type="journal article" date="2024" name="Plant Biotechnol. J.">
        <title>Dendrobium thyrsiflorum genome and its molecular insights into genes involved in important horticultural traits.</title>
        <authorList>
            <person name="Chen B."/>
            <person name="Wang J.Y."/>
            <person name="Zheng P.J."/>
            <person name="Li K.L."/>
            <person name="Liang Y.M."/>
            <person name="Chen X.F."/>
            <person name="Zhang C."/>
            <person name="Zhao X."/>
            <person name="He X."/>
            <person name="Zhang G.Q."/>
            <person name="Liu Z.J."/>
            <person name="Xu Q."/>
        </authorList>
    </citation>
    <scope>NUCLEOTIDE SEQUENCE [LARGE SCALE GENOMIC DNA]</scope>
    <source>
        <strain evidence="9">GZMU011</strain>
    </source>
</reference>
<dbReference type="AlphaFoldDB" id="A0ABD0TZH1"/>
<feature type="region of interest" description="Disordered" evidence="7">
    <location>
        <begin position="290"/>
        <end position="309"/>
    </location>
</feature>
<evidence type="ECO:0000256" key="7">
    <source>
        <dbReference type="SAM" id="MobiDB-lite"/>
    </source>
</evidence>
<organism evidence="9 10">
    <name type="scientific">Dendrobium thyrsiflorum</name>
    <name type="common">Pinecone-like raceme dendrobium</name>
    <name type="synonym">Orchid</name>
    <dbReference type="NCBI Taxonomy" id="117978"/>
    <lineage>
        <taxon>Eukaryota</taxon>
        <taxon>Viridiplantae</taxon>
        <taxon>Streptophyta</taxon>
        <taxon>Embryophyta</taxon>
        <taxon>Tracheophyta</taxon>
        <taxon>Spermatophyta</taxon>
        <taxon>Magnoliopsida</taxon>
        <taxon>Liliopsida</taxon>
        <taxon>Asparagales</taxon>
        <taxon>Orchidaceae</taxon>
        <taxon>Epidendroideae</taxon>
        <taxon>Malaxideae</taxon>
        <taxon>Dendrobiinae</taxon>
        <taxon>Dendrobium</taxon>
    </lineage>
</organism>
<keyword evidence="10" id="KW-1185">Reference proteome</keyword>
<dbReference type="GO" id="GO:0005516">
    <property type="term" value="F:calmodulin binding"/>
    <property type="evidence" value="ECO:0007669"/>
    <property type="project" value="UniProtKB-KW"/>
</dbReference>
<comment type="subcellular location">
    <subcellularLocation>
        <location evidence="1">Cytoplasm</location>
    </subcellularLocation>
</comment>
<evidence type="ECO:0000256" key="5">
    <source>
        <dbReference type="ARBA" id="ARBA00024341"/>
    </source>
</evidence>
<gene>
    <name evidence="9" type="ORF">M5K25_027120</name>
</gene>
<dbReference type="Pfam" id="PF00612">
    <property type="entry name" value="IQ"/>
    <property type="match status" value="2"/>
</dbReference>
<evidence type="ECO:0000256" key="6">
    <source>
        <dbReference type="ARBA" id="ARBA00024378"/>
    </source>
</evidence>
<accession>A0ABD0TZH1</accession>
<sequence>MMPHLPFRHLLLARTAFTKCLGNSAKAGAVMGRKGGGSWLTLIKRAFRSPSKNSDKKPELDDDNSKKSEKRRCFFRKSSRHEQREQLKQPSLPQLSLPSPEQRHPIAPVLTSASLPREYFAAIVIQTAFRGYLARRALRALKGLVKLQALVRGHNVRKQASMTLQCMQSLVRVQNRVLDQRIRLSQSHYAASYDTNIWDSTHLQEILDRRSIKSKEGGIFADDWDNRPRMIEEIQAILKHRKEAAFRREKLNSSAFSHQILRLDCKMDELQGDPESQIWLDRFMASRTSFDNRSRSRGRASTDDRNAIKTTLEIDTAPPCSYATPRRQTHYDHHHFSTPLYRSPATPSPSKAPPLQEYWSSSLAAHSSAKGRAMPNYMVATESAKARLRSQSSPRQRPATPGRERAGSARKQLSFPAPETYSVRSPSIKSAMGRLVSELRSNVSSSCAESFGGESSPSSTTDLRRWLR</sequence>
<keyword evidence="4" id="KW-0112">Calmodulin-binding</keyword>
<dbReference type="Proteomes" id="UP001552299">
    <property type="component" value="Unassembled WGS sequence"/>
</dbReference>
<evidence type="ECO:0000256" key="1">
    <source>
        <dbReference type="ARBA" id="ARBA00004496"/>
    </source>
</evidence>
<feature type="compositionally biased region" description="Polar residues" evidence="7">
    <location>
        <begin position="446"/>
        <end position="461"/>
    </location>
</feature>
<dbReference type="PROSITE" id="PS50096">
    <property type="entry name" value="IQ"/>
    <property type="match status" value="2"/>
</dbReference>
<feature type="compositionally biased region" description="Basic and acidic residues" evidence="7">
    <location>
        <begin position="53"/>
        <end position="67"/>
    </location>
</feature>
<protein>
    <recommendedName>
        <fullName evidence="8">DUF4005 domain-containing protein</fullName>
    </recommendedName>
</protein>
<comment type="similarity">
    <text evidence="5">Belongs to the IQD family.</text>
</comment>
<evidence type="ECO:0000313" key="10">
    <source>
        <dbReference type="Proteomes" id="UP001552299"/>
    </source>
</evidence>
<feature type="compositionally biased region" description="Basic and acidic residues" evidence="7">
    <location>
        <begin position="290"/>
        <end position="307"/>
    </location>
</feature>
<dbReference type="EMBL" id="JANQDX010000019">
    <property type="protein sequence ID" value="KAL0904955.1"/>
    <property type="molecule type" value="Genomic_DNA"/>
</dbReference>
<feature type="region of interest" description="Disordered" evidence="7">
    <location>
        <begin position="336"/>
        <end position="355"/>
    </location>
</feature>
<dbReference type="PANTHER" id="PTHR32295:SF6">
    <property type="entry name" value="PROTEIN IQ-DOMAIN 18"/>
    <property type="match status" value="1"/>
</dbReference>
<evidence type="ECO:0000256" key="4">
    <source>
        <dbReference type="ARBA" id="ARBA00022860"/>
    </source>
</evidence>
<comment type="subunit">
    <text evidence="6">Binds to multiple calmodulin (CaM) in the presence of Ca(2+) and CaM-like proteins.</text>
</comment>
<feature type="region of interest" description="Disordered" evidence="7">
    <location>
        <begin position="49"/>
        <end position="103"/>
    </location>
</feature>
<dbReference type="InterPro" id="IPR000048">
    <property type="entry name" value="IQ_motif_EF-hand-BS"/>
</dbReference>
<feature type="compositionally biased region" description="Low complexity" evidence="7">
    <location>
        <begin position="88"/>
        <end position="100"/>
    </location>
</feature>
<proteinExistence type="inferred from homology"/>
<keyword evidence="3" id="KW-0677">Repeat</keyword>
<name>A0ABD0TZH1_DENTH</name>
<evidence type="ECO:0000256" key="3">
    <source>
        <dbReference type="ARBA" id="ARBA00022737"/>
    </source>
</evidence>
<feature type="compositionally biased region" description="Basic residues" evidence="7">
    <location>
        <begin position="68"/>
        <end position="79"/>
    </location>
</feature>
<dbReference type="PANTHER" id="PTHR32295">
    <property type="entry name" value="IQ-DOMAIN 5-RELATED"/>
    <property type="match status" value="1"/>
</dbReference>
<dbReference type="Gene3D" id="1.20.5.190">
    <property type="match status" value="1"/>
</dbReference>
<feature type="region of interest" description="Disordered" evidence="7">
    <location>
        <begin position="383"/>
        <end position="428"/>
    </location>
</feature>
<dbReference type="InterPro" id="IPR025064">
    <property type="entry name" value="DUF4005"/>
</dbReference>
<evidence type="ECO:0000313" key="9">
    <source>
        <dbReference type="EMBL" id="KAL0904955.1"/>
    </source>
</evidence>
<dbReference type="FunFam" id="1.20.5.190:FF:000062">
    <property type="entry name" value="IQ-domain 11"/>
    <property type="match status" value="1"/>
</dbReference>
<comment type="caution">
    <text evidence="9">The sequence shown here is derived from an EMBL/GenBank/DDBJ whole genome shotgun (WGS) entry which is preliminary data.</text>
</comment>
<feature type="region of interest" description="Disordered" evidence="7">
    <location>
        <begin position="446"/>
        <end position="468"/>
    </location>
</feature>
<feature type="domain" description="DUF4005" evidence="8">
    <location>
        <begin position="353"/>
        <end position="425"/>
    </location>
</feature>
<dbReference type="GO" id="GO:0005737">
    <property type="term" value="C:cytoplasm"/>
    <property type="evidence" value="ECO:0007669"/>
    <property type="project" value="UniProtKB-SubCell"/>
</dbReference>
<evidence type="ECO:0000259" key="8">
    <source>
        <dbReference type="Pfam" id="PF13178"/>
    </source>
</evidence>
<dbReference type="Pfam" id="PF13178">
    <property type="entry name" value="DUF4005"/>
    <property type="match status" value="1"/>
</dbReference>
<evidence type="ECO:0000256" key="2">
    <source>
        <dbReference type="ARBA" id="ARBA00022490"/>
    </source>
</evidence>